<dbReference type="InterPro" id="IPR029055">
    <property type="entry name" value="Ntn_hydrolases_N"/>
</dbReference>
<keyword evidence="6" id="KW-0061">Asparagine biosynthesis</keyword>
<dbReference type="Proteomes" id="UP000741863">
    <property type="component" value="Unassembled WGS sequence"/>
</dbReference>
<accession>A0ABS2PFD1</accession>
<dbReference type="GO" id="GO:0004066">
    <property type="term" value="F:asparagine synthase (glutamine-hydrolyzing) activity"/>
    <property type="evidence" value="ECO:0007669"/>
    <property type="project" value="UniProtKB-EC"/>
</dbReference>
<name>A0ABS2PFD1_9BACL</name>
<dbReference type="SUPFAM" id="SSF56235">
    <property type="entry name" value="N-terminal nucleophile aminohydrolases (Ntn hydrolases)"/>
    <property type="match status" value="1"/>
</dbReference>
<dbReference type="NCBIfam" id="TIGR01536">
    <property type="entry name" value="asn_synth_AEB"/>
    <property type="match status" value="1"/>
</dbReference>
<organism evidence="10 11">
    <name type="scientific">Geomicrobium sediminis</name>
    <dbReference type="NCBI Taxonomy" id="1347788"/>
    <lineage>
        <taxon>Bacteria</taxon>
        <taxon>Bacillati</taxon>
        <taxon>Bacillota</taxon>
        <taxon>Bacilli</taxon>
        <taxon>Bacillales</taxon>
        <taxon>Geomicrobium</taxon>
    </lineage>
</organism>
<dbReference type="RefSeq" id="WP_204698866.1">
    <property type="nucleotide sequence ID" value="NZ_JAFBEC010000009.1"/>
</dbReference>
<evidence type="ECO:0000256" key="4">
    <source>
        <dbReference type="ARBA" id="ARBA00022741"/>
    </source>
</evidence>
<dbReference type="InterPro" id="IPR017932">
    <property type="entry name" value="GATase_2_dom"/>
</dbReference>
<evidence type="ECO:0000256" key="6">
    <source>
        <dbReference type="ARBA" id="ARBA00022888"/>
    </source>
</evidence>
<evidence type="ECO:0000256" key="7">
    <source>
        <dbReference type="ARBA" id="ARBA00022962"/>
    </source>
</evidence>
<evidence type="ECO:0000256" key="3">
    <source>
        <dbReference type="ARBA" id="ARBA00012737"/>
    </source>
</evidence>
<dbReference type="Pfam" id="PF00733">
    <property type="entry name" value="Asn_synthase"/>
    <property type="match status" value="1"/>
</dbReference>
<dbReference type="InterPro" id="IPR051786">
    <property type="entry name" value="ASN_synthetase/amidase"/>
</dbReference>
<dbReference type="EMBL" id="JAFBEC010000009">
    <property type="protein sequence ID" value="MBM7634118.1"/>
    <property type="molecule type" value="Genomic_DNA"/>
</dbReference>
<dbReference type="InterPro" id="IPR014729">
    <property type="entry name" value="Rossmann-like_a/b/a_fold"/>
</dbReference>
<comment type="catalytic activity">
    <reaction evidence="8">
        <text>L-aspartate + L-glutamine + ATP + H2O = L-asparagine + L-glutamate + AMP + diphosphate + H(+)</text>
        <dbReference type="Rhea" id="RHEA:12228"/>
        <dbReference type="ChEBI" id="CHEBI:15377"/>
        <dbReference type="ChEBI" id="CHEBI:15378"/>
        <dbReference type="ChEBI" id="CHEBI:29985"/>
        <dbReference type="ChEBI" id="CHEBI:29991"/>
        <dbReference type="ChEBI" id="CHEBI:30616"/>
        <dbReference type="ChEBI" id="CHEBI:33019"/>
        <dbReference type="ChEBI" id="CHEBI:58048"/>
        <dbReference type="ChEBI" id="CHEBI:58359"/>
        <dbReference type="ChEBI" id="CHEBI:456215"/>
        <dbReference type="EC" id="6.3.5.4"/>
    </reaction>
</comment>
<dbReference type="PANTHER" id="PTHR43284">
    <property type="entry name" value="ASPARAGINE SYNTHETASE (GLUTAMINE-HYDROLYZING)"/>
    <property type="match status" value="1"/>
</dbReference>
<dbReference type="InterPro" id="IPR033738">
    <property type="entry name" value="AsnB_N"/>
</dbReference>
<comment type="pathway">
    <text evidence="1">Amino-acid biosynthesis; L-asparagine biosynthesis; L-asparagine from L-aspartate (L-Gln route): step 1/1.</text>
</comment>
<dbReference type="Gene3D" id="3.60.20.10">
    <property type="entry name" value="Glutamine Phosphoribosylpyrophosphate, subunit 1, domain 1"/>
    <property type="match status" value="1"/>
</dbReference>
<evidence type="ECO:0000256" key="5">
    <source>
        <dbReference type="ARBA" id="ARBA00022840"/>
    </source>
</evidence>
<keyword evidence="10" id="KW-0436">Ligase</keyword>
<keyword evidence="4" id="KW-0547">Nucleotide-binding</keyword>
<dbReference type="SUPFAM" id="SSF52402">
    <property type="entry name" value="Adenine nucleotide alpha hydrolases-like"/>
    <property type="match status" value="1"/>
</dbReference>
<keyword evidence="6" id="KW-0028">Amino-acid biosynthesis</keyword>
<dbReference type="PROSITE" id="PS51278">
    <property type="entry name" value="GATASE_TYPE_2"/>
    <property type="match status" value="1"/>
</dbReference>
<proteinExistence type="inferred from homology"/>
<dbReference type="InterPro" id="IPR006426">
    <property type="entry name" value="Asn_synth_AEB"/>
</dbReference>
<dbReference type="CDD" id="cd00712">
    <property type="entry name" value="AsnB"/>
    <property type="match status" value="1"/>
</dbReference>
<evidence type="ECO:0000256" key="1">
    <source>
        <dbReference type="ARBA" id="ARBA00005187"/>
    </source>
</evidence>
<feature type="domain" description="Glutamine amidotransferase type-2" evidence="9">
    <location>
        <begin position="2"/>
        <end position="212"/>
    </location>
</feature>
<dbReference type="PIRSF" id="PIRSF001589">
    <property type="entry name" value="Asn_synthetase_glu-h"/>
    <property type="match status" value="1"/>
</dbReference>
<comment type="similarity">
    <text evidence="2">Belongs to the asparagine synthetase family.</text>
</comment>
<dbReference type="PANTHER" id="PTHR43284:SF1">
    <property type="entry name" value="ASPARAGINE SYNTHETASE"/>
    <property type="match status" value="1"/>
</dbReference>
<evidence type="ECO:0000259" key="9">
    <source>
        <dbReference type="PROSITE" id="PS51278"/>
    </source>
</evidence>
<gene>
    <name evidence="10" type="ORF">JOD17_003218</name>
</gene>
<evidence type="ECO:0000256" key="8">
    <source>
        <dbReference type="ARBA" id="ARBA00048741"/>
    </source>
</evidence>
<keyword evidence="7" id="KW-0315">Glutamine amidotransferase</keyword>
<protein>
    <recommendedName>
        <fullName evidence="3">asparagine synthase (glutamine-hydrolyzing)</fullName>
        <ecNumber evidence="3">6.3.5.4</ecNumber>
    </recommendedName>
</protein>
<keyword evidence="11" id="KW-1185">Reference proteome</keyword>
<sequence>MCGINGIVDISVHSMMQEDLLNMNEQMIHRGPDDQAIWSNDHIGLGFCRLAIIDPSTGMQPLTNEDGTLRLICNGEIYNYQELRMNLIARGHQFTTKSDAEVLLHLYEELGEAFIYELRGMFAFLLWDEHQKRLIAGRDPFGIKPLHYCIDDGRILLSSEVSSLVRVRRECSKVDAKSYSHYLTLQYVPGVNTMIEGIKSVRPGSYLCIETSGKVLSKTYWSAQPSTVEPSDRQNWKTKIRESLEESVNVHMQSDVPVGSFLSSGIDSTIITALMRQYGPLHTFSVGFEGEQNECEISRETAKQLDTIHHEQTLSEETYFELVDEVICKLNQPIADPSAVPLYALCKMAKENVTVVLSGEGADELFAGYRIYQEPEALKAIASLPDMLKRPLRQVLSKLPAMYGINYLQRACTPLNERFVGNAKVFQGDKSSVLNKRLINYDVYEEMRNVYEEASNWNDVQKMQHIDMNFWLPGDILVKGDRMSMANSLELRVPFLDKEVYNVARATPTKWLVDKGTTKRLLREAFADIVPAHVLHRPKLGFPVPLRKWLKGNRGTEMVERIVASNVGDYVNIHYVEQLLREHQLGKKDNSRKLWVIYVFAVWFEQQERFMLSSERQTLKEKTSNRL</sequence>
<evidence type="ECO:0000313" key="10">
    <source>
        <dbReference type="EMBL" id="MBM7634118.1"/>
    </source>
</evidence>
<comment type="caution">
    <text evidence="10">The sequence shown here is derived from an EMBL/GenBank/DDBJ whole genome shotgun (WGS) entry which is preliminary data.</text>
</comment>
<reference evidence="10 11" key="1">
    <citation type="submission" date="2021-01" db="EMBL/GenBank/DDBJ databases">
        <title>Genomic Encyclopedia of Type Strains, Phase IV (KMG-IV): sequencing the most valuable type-strain genomes for metagenomic binning, comparative biology and taxonomic classification.</title>
        <authorList>
            <person name="Goeker M."/>
        </authorList>
    </citation>
    <scope>NUCLEOTIDE SEQUENCE [LARGE SCALE GENOMIC DNA]</scope>
    <source>
        <strain evidence="10 11">DSM 25540</strain>
    </source>
</reference>
<dbReference type="CDD" id="cd01991">
    <property type="entry name" value="Asn_synthase_B_C"/>
    <property type="match status" value="1"/>
</dbReference>
<evidence type="ECO:0000256" key="2">
    <source>
        <dbReference type="ARBA" id="ARBA00005752"/>
    </source>
</evidence>
<dbReference type="EC" id="6.3.5.4" evidence="3"/>
<evidence type="ECO:0000313" key="11">
    <source>
        <dbReference type="Proteomes" id="UP000741863"/>
    </source>
</evidence>
<keyword evidence="5" id="KW-0067">ATP-binding</keyword>
<dbReference type="Pfam" id="PF13537">
    <property type="entry name" value="GATase_7"/>
    <property type="match status" value="1"/>
</dbReference>
<dbReference type="InterPro" id="IPR001962">
    <property type="entry name" value="Asn_synthase"/>
</dbReference>
<dbReference type="Gene3D" id="3.40.50.620">
    <property type="entry name" value="HUPs"/>
    <property type="match status" value="1"/>
</dbReference>